<dbReference type="SUPFAM" id="SSF53448">
    <property type="entry name" value="Nucleotide-diphospho-sugar transferases"/>
    <property type="match status" value="1"/>
</dbReference>
<dbReference type="InterPro" id="IPR050834">
    <property type="entry name" value="Glycosyltransf_2"/>
</dbReference>
<evidence type="ECO:0000313" key="3">
    <source>
        <dbReference type="EMBL" id="GAG42375.1"/>
    </source>
</evidence>
<protein>
    <recommendedName>
        <fullName evidence="2">Glycosyltransferase 2-like domain-containing protein</fullName>
    </recommendedName>
</protein>
<dbReference type="InterPro" id="IPR029044">
    <property type="entry name" value="Nucleotide-diphossugar_trans"/>
</dbReference>
<evidence type="ECO:0000256" key="1">
    <source>
        <dbReference type="SAM" id="MobiDB-lite"/>
    </source>
</evidence>
<name>X0XGX9_9ZZZZ</name>
<accession>X0XGX9</accession>
<dbReference type="Pfam" id="PF00535">
    <property type="entry name" value="Glycos_transf_2"/>
    <property type="match status" value="1"/>
</dbReference>
<dbReference type="InterPro" id="IPR001173">
    <property type="entry name" value="Glyco_trans_2-like"/>
</dbReference>
<dbReference type="PANTHER" id="PTHR43685:SF2">
    <property type="entry name" value="GLYCOSYLTRANSFERASE 2-LIKE DOMAIN-CONTAINING PROTEIN"/>
    <property type="match status" value="1"/>
</dbReference>
<feature type="non-terminal residue" evidence="3">
    <location>
        <position position="78"/>
    </location>
</feature>
<dbReference type="EMBL" id="BARS01057650">
    <property type="protein sequence ID" value="GAG42375.1"/>
    <property type="molecule type" value="Genomic_DNA"/>
</dbReference>
<gene>
    <name evidence="3" type="ORF">S01H1_84444</name>
</gene>
<dbReference type="CDD" id="cd00761">
    <property type="entry name" value="Glyco_tranf_GTA_type"/>
    <property type="match status" value="1"/>
</dbReference>
<feature type="region of interest" description="Disordered" evidence="1">
    <location>
        <begin position="58"/>
        <end position="78"/>
    </location>
</feature>
<comment type="caution">
    <text evidence="3">The sequence shown here is derived from an EMBL/GenBank/DDBJ whole genome shotgun (WGS) entry which is preliminary data.</text>
</comment>
<organism evidence="3">
    <name type="scientific">marine sediment metagenome</name>
    <dbReference type="NCBI Taxonomy" id="412755"/>
    <lineage>
        <taxon>unclassified sequences</taxon>
        <taxon>metagenomes</taxon>
        <taxon>ecological metagenomes</taxon>
    </lineage>
</organism>
<reference evidence="3" key="1">
    <citation type="journal article" date="2014" name="Front. Microbiol.">
        <title>High frequency of phylogenetically diverse reductive dehalogenase-homologous genes in deep subseafloor sedimentary metagenomes.</title>
        <authorList>
            <person name="Kawai M."/>
            <person name="Futagami T."/>
            <person name="Toyoda A."/>
            <person name="Takaki Y."/>
            <person name="Nishi S."/>
            <person name="Hori S."/>
            <person name="Arai W."/>
            <person name="Tsubouchi T."/>
            <person name="Morono Y."/>
            <person name="Uchiyama I."/>
            <person name="Ito T."/>
            <person name="Fujiyama A."/>
            <person name="Inagaki F."/>
            <person name="Takami H."/>
        </authorList>
    </citation>
    <scope>NUCLEOTIDE SEQUENCE</scope>
    <source>
        <strain evidence="3">Expedition CK06-06</strain>
    </source>
</reference>
<dbReference type="PANTHER" id="PTHR43685">
    <property type="entry name" value="GLYCOSYLTRANSFERASE"/>
    <property type="match status" value="1"/>
</dbReference>
<feature type="domain" description="Glycosyltransferase 2-like" evidence="2">
    <location>
        <begin position="8"/>
        <end position="71"/>
    </location>
</feature>
<evidence type="ECO:0000259" key="2">
    <source>
        <dbReference type="Pfam" id="PF00535"/>
    </source>
</evidence>
<dbReference type="AlphaFoldDB" id="X0XGX9"/>
<dbReference type="Gene3D" id="3.90.550.10">
    <property type="entry name" value="Spore Coat Polysaccharide Biosynthesis Protein SpsA, Chain A"/>
    <property type="match status" value="1"/>
</dbReference>
<sequence length="78" mass="8299">MGRHKIEVKLLKTTNKNLAASRNVGLPHCTGDIVAMTDDDAEVSPDWVLQMKRVHAEHPEAGSVGGAVTGIDSGHNLT</sequence>
<proteinExistence type="predicted"/>